<dbReference type="SUPFAM" id="SSF54695">
    <property type="entry name" value="POZ domain"/>
    <property type="match status" value="1"/>
</dbReference>
<evidence type="ECO:0008006" key="5">
    <source>
        <dbReference type="Google" id="ProtNLM"/>
    </source>
</evidence>
<dbReference type="InterPro" id="IPR011333">
    <property type="entry name" value="SKP1/BTB/POZ_sf"/>
</dbReference>
<dbReference type="Pfam" id="PF00651">
    <property type="entry name" value="BTB"/>
    <property type="match status" value="1"/>
</dbReference>
<dbReference type="GO" id="GO:0005737">
    <property type="term" value="C:cytoplasm"/>
    <property type="evidence" value="ECO:0007669"/>
    <property type="project" value="TreeGrafter"/>
</dbReference>
<dbReference type="InterPro" id="IPR006571">
    <property type="entry name" value="TLDc_dom"/>
</dbReference>
<dbReference type="PANTHER" id="PTHR46306">
    <property type="entry name" value="BTB/POZ DOMAIN-CONTAINING PROTEIN 9"/>
    <property type="match status" value="1"/>
</dbReference>
<gene>
    <name evidence="3" type="ORF">RirG_120210</name>
</gene>
<dbReference type="CDD" id="cd18186">
    <property type="entry name" value="BTB_POZ_ZBTB_KLHL-like"/>
    <property type="match status" value="1"/>
</dbReference>
<organism evidence="3 4">
    <name type="scientific">Rhizophagus irregularis (strain DAOM 197198w)</name>
    <name type="common">Glomus intraradices</name>
    <dbReference type="NCBI Taxonomy" id="1432141"/>
    <lineage>
        <taxon>Eukaryota</taxon>
        <taxon>Fungi</taxon>
        <taxon>Fungi incertae sedis</taxon>
        <taxon>Mucoromycota</taxon>
        <taxon>Glomeromycotina</taxon>
        <taxon>Glomeromycetes</taxon>
        <taxon>Glomerales</taxon>
        <taxon>Glomeraceae</taxon>
        <taxon>Rhizophagus</taxon>
    </lineage>
</organism>
<dbReference type="SMART" id="SM00225">
    <property type="entry name" value="BTB"/>
    <property type="match status" value="1"/>
</dbReference>
<dbReference type="SMART" id="SM00584">
    <property type="entry name" value="TLDc"/>
    <property type="match status" value="1"/>
</dbReference>
<evidence type="ECO:0000313" key="4">
    <source>
        <dbReference type="Proteomes" id="UP000022910"/>
    </source>
</evidence>
<dbReference type="AlphaFoldDB" id="A0A015JB98"/>
<dbReference type="Gene3D" id="1.25.40.420">
    <property type="match status" value="1"/>
</dbReference>
<dbReference type="HOGENOM" id="CLU_021542_0_2_1"/>
<proteinExistence type="predicted"/>
<evidence type="ECO:0000259" key="1">
    <source>
        <dbReference type="PROSITE" id="PS50097"/>
    </source>
</evidence>
<dbReference type="PANTHER" id="PTHR46306:SF1">
    <property type="entry name" value="BTB_POZ DOMAIN-CONTAINING PROTEIN 9"/>
    <property type="match status" value="1"/>
</dbReference>
<feature type="domain" description="TLDc" evidence="2">
    <location>
        <begin position="330"/>
        <end position="494"/>
    </location>
</feature>
<dbReference type="InterPro" id="IPR000210">
    <property type="entry name" value="BTB/POZ_dom"/>
</dbReference>
<accession>A0A015JB98</accession>
<reference evidence="3 4" key="1">
    <citation type="submission" date="2014-02" db="EMBL/GenBank/DDBJ databases">
        <title>Single nucleus genome sequencing reveals high similarity among nuclei of an endomycorrhizal fungus.</title>
        <authorList>
            <person name="Lin K."/>
            <person name="Geurts R."/>
            <person name="Zhang Z."/>
            <person name="Limpens E."/>
            <person name="Saunders D.G."/>
            <person name="Mu D."/>
            <person name="Pang E."/>
            <person name="Cao H."/>
            <person name="Cha H."/>
            <person name="Lin T."/>
            <person name="Zhou Q."/>
            <person name="Shang Y."/>
            <person name="Li Y."/>
            <person name="Ivanov S."/>
            <person name="Sharma T."/>
            <person name="Velzen R.V."/>
            <person name="Ruijter N.D."/>
            <person name="Aanen D.K."/>
            <person name="Win J."/>
            <person name="Kamoun S."/>
            <person name="Bisseling T."/>
            <person name="Huang S."/>
        </authorList>
    </citation>
    <scope>NUCLEOTIDE SEQUENCE [LARGE SCALE GENOMIC DNA]</scope>
    <source>
        <strain evidence="4">DAOM197198w</strain>
    </source>
</reference>
<dbReference type="Gene3D" id="3.30.710.10">
    <property type="entry name" value="Potassium Channel Kv1.1, Chain A"/>
    <property type="match status" value="1"/>
</dbReference>
<dbReference type="EMBL" id="JEMT01018288">
    <property type="protein sequence ID" value="EXX66807.1"/>
    <property type="molecule type" value="Genomic_DNA"/>
</dbReference>
<dbReference type="OrthoDB" id="2325952at2759"/>
<dbReference type="PROSITE" id="PS51886">
    <property type="entry name" value="TLDC"/>
    <property type="match status" value="1"/>
</dbReference>
<evidence type="ECO:0000259" key="2">
    <source>
        <dbReference type="PROSITE" id="PS51886"/>
    </source>
</evidence>
<evidence type="ECO:0000313" key="3">
    <source>
        <dbReference type="EMBL" id="EXX66807.1"/>
    </source>
</evidence>
<name>A0A015JB98_RHIIW</name>
<dbReference type="Proteomes" id="UP000022910">
    <property type="component" value="Unassembled WGS sequence"/>
</dbReference>
<dbReference type="SMR" id="A0A015JB98"/>
<feature type="domain" description="BTB" evidence="1">
    <location>
        <begin position="24"/>
        <end position="96"/>
    </location>
</feature>
<keyword evidence="4" id="KW-1185">Reference proteome</keyword>
<sequence>MDDNKFLPKLSQNLLELLNDDEFYDITIEVGSDPYVKIFRAHMNILNYRSPYFRKILSDKNKSDGTLTHIKLPDISHEIFQIILRYIYGGKLFPERYDCSDFFKILVAASEFDLQELVNHLQSFLIQKHTSWIIKNFSLIYQTSLENNSLLELQDYCNDLISNTPDKIFRSPNLSSIPENILISLIQNDYLKINEIQIWKRVLKWGLDQNPGLPSDPESFSGDDFNALKNTLQQCIPLIKFDSFSSKEFLDNVLPYREILPKKLFNDLIKLFLDHDHKPTDQPEPKETKEIEPEAQTFEKIETQSTSTSNIPNIKPQIFRSANITNINSRIITLEHARLISKWINGLDVNASYEFKLIFRGSRNGFTSKKFHSICDNKSHTVTIIKVRDSSEILGGYNPIDWKSGGYYTATNDSFIFSFDENQDINNHILSRVMDSDVAISNHTQRGPSFGEKDLILRGASLDNCVCSKTFYDKAIRNSSSKFSLEDYEIFQITKKIF</sequence>
<dbReference type="InterPro" id="IPR052407">
    <property type="entry name" value="BTB_POZ_domain_cont_9"/>
</dbReference>
<dbReference type="PROSITE" id="PS50097">
    <property type="entry name" value="BTB"/>
    <property type="match status" value="1"/>
</dbReference>
<protein>
    <recommendedName>
        <fullName evidence="5">Kelch-like protein 17</fullName>
    </recommendedName>
</protein>
<dbReference type="Pfam" id="PF07534">
    <property type="entry name" value="TLD"/>
    <property type="match status" value="1"/>
</dbReference>
<comment type="caution">
    <text evidence="3">The sequence shown here is derived from an EMBL/GenBank/DDBJ whole genome shotgun (WGS) entry which is preliminary data.</text>
</comment>